<dbReference type="AlphaFoldDB" id="W4S8M7"/>
<name>W4S8M7_9XANT</name>
<comment type="caution">
    <text evidence="2">The sequence shown here is derived from an EMBL/GenBank/DDBJ whole genome shotgun (WGS) entry which is preliminary data.</text>
</comment>
<feature type="non-terminal residue" evidence="2">
    <location>
        <position position="1"/>
    </location>
</feature>
<feature type="non-terminal residue" evidence="2">
    <location>
        <position position="92"/>
    </location>
</feature>
<feature type="compositionally biased region" description="Basic and acidic residues" evidence="1">
    <location>
        <begin position="81"/>
        <end position="92"/>
    </location>
</feature>
<evidence type="ECO:0000256" key="1">
    <source>
        <dbReference type="SAM" id="MobiDB-lite"/>
    </source>
</evidence>
<feature type="region of interest" description="Disordered" evidence="1">
    <location>
        <begin position="1"/>
        <end position="92"/>
    </location>
</feature>
<accession>W4S8M7</accession>
<organism evidence="2 3">
    <name type="scientific">Xanthomonas arboricola pv. pruni str. MAFF 311562</name>
    <dbReference type="NCBI Taxonomy" id="1414836"/>
    <lineage>
        <taxon>Bacteria</taxon>
        <taxon>Pseudomonadati</taxon>
        <taxon>Pseudomonadota</taxon>
        <taxon>Gammaproteobacteria</taxon>
        <taxon>Lysobacterales</taxon>
        <taxon>Lysobacteraceae</taxon>
        <taxon>Xanthomonas</taxon>
    </lineage>
</organism>
<feature type="compositionally biased region" description="Basic residues" evidence="1">
    <location>
        <begin position="68"/>
        <end position="80"/>
    </location>
</feature>
<proteinExistence type="predicted"/>
<protein>
    <submittedName>
        <fullName evidence="2">Two-component system regulatory protein</fullName>
    </submittedName>
</protein>
<evidence type="ECO:0000313" key="3">
    <source>
        <dbReference type="Proteomes" id="UP000019143"/>
    </source>
</evidence>
<sequence length="92" mass="9893">GPRRDPAAAGQHRPGTGALPVPRPAAPARDLQRARGGDPAPARRRLFQQGDRPHPVPGRRHGEELRLHHPGKARHPRPHKGGVEGDHVAGDL</sequence>
<reference evidence="2 3" key="1">
    <citation type="submission" date="2014-01" db="EMBL/GenBank/DDBJ databases">
        <title>Genome sequence and analysis of Xanthomonas arboricola pv. pruni.</title>
        <authorList>
            <person name="Fujikawa T."/>
            <person name="Nakazono-Nagaoka E."/>
        </authorList>
    </citation>
    <scope>NUCLEOTIDE SEQUENCE [LARGE SCALE GENOMIC DNA]</scope>
    <source>
        <strain evidence="3">MAFF 311562</strain>
    </source>
</reference>
<gene>
    <name evidence="2" type="ORF">XPU_4244</name>
</gene>
<evidence type="ECO:0000313" key="2">
    <source>
        <dbReference type="EMBL" id="GAE52712.1"/>
    </source>
</evidence>
<dbReference type="EMBL" id="BAVB01000374">
    <property type="protein sequence ID" value="GAE52712.1"/>
    <property type="molecule type" value="Genomic_DNA"/>
</dbReference>
<dbReference type="Proteomes" id="UP000019143">
    <property type="component" value="Unassembled WGS sequence"/>
</dbReference>